<comment type="subcellular location">
    <subcellularLocation>
        <location evidence="1">Cytoplasm</location>
    </subcellularLocation>
</comment>
<dbReference type="PROSITE" id="PS51900">
    <property type="entry name" value="CB"/>
    <property type="match status" value="1"/>
</dbReference>
<dbReference type="PANTHER" id="PTHR30349">
    <property type="entry name" value="PHAGE INTEGRASE-RELATED"/>
    <property type="match status" value="1"/>
</dbReference>
<dbReference type="PANTHER" id="PTHR30349:SF77">
    <property type="entry name" value="TYROSINE RECOMBINASE XERC"/>
    <property type="match status" value="1"/>
</dbReference>
<evidence type="ECO:0000313" key="12">
    <source>
        <dbReference type="EMBL" id="SFN32188.1"/>
    </source>
</evidence>
<evidence type="ECO:0000256" key="5">
    <source>
        <dbReference type="ARBA" id="ARBA00022908"/>
    </source>
</evidence>
<name>A0A1I4Y227_9CLOT</name>
<dbReference type="InterPro" id="IPR010998">
    <property type="entry name" value="Integrase_recombinase_N"/>
</dbReference>
<dbReference type="GO" id="GO:0007059">
    <property type="term" value="P:chromosome segregation"/>
    <property type="evidence" value="ECO:0007669"/>
    <property type="project" value="UniProtKB-KW"/>
</dbReference>
<dbReference type="Gene3D" id="1.10.150.130">
    <property type="match status" value="1"/>
</dbReference>
<evidence type="ECO:0000313" key="13">
    <source>
        <dbReference type="Proteomes" id="UP000181899"/>
    </source>
</evidence>
<evidence type="ECO:0000256" key="4">
    <source>
        <dbReference type="ARBA" id="ARBA00022829"/>
    </source>
</evidence>
<dbReference type="Proteomes" id="UP000181899">
    <property type="component" value="Unassembled WGS sequence"/>
</dbReference>
<evidence type="ECO:0000256" key="8">
    <source>
        <dbReference type="ARBA" id="ARBA00023306"/>
    </source>
</evidence>
<dbReference type="GO" id="GO:0005737">
    <property type="term" value="C:cytoplasm"/>
    <property type="evidence" value="ECO:0007669"/>
    <property type="project" value="UniProtKB-SubCell"/>
</dbReference>
<keyword evidence="2" id="KW-0963">Cytoplasm</keyword>
<protein>
    <submittedName>
        <fullName evidence="12">Site-specific recombinase XerD</fullName>
    </submittedName>
</protein>
<evidence type="ECO:0000256" key="7">
    <source>
        <dbReference type="ARBA" id="ARBA00023172"/>
    </source>
</evidence>
<keyword evidence="8" id="KW-0131">Cell cycle</keyword>
<evidence type="ECO:0000256" key="3">
    <source>
        <dbReference type="ARBA" id="ARBA00022618"/>
    </source>
</evidence>
<keyword evidence="3" id="KW-0132">Cell division</keyword>
<dbReference type="GO" id="GO:0051301">
    <property type="term" value="P:cell division"/>
    <property type="evidence" value="ECO:0007669"/>
    <property type="project" value="UniProtKB-KW"/>
</dbReference>
<proteinExistence type="predicted"/>
<keyword evidence="4" id="KW-0159">Chromosome partition</keyword>
<reference evidence="12 13" key="1">
    <citation type="submission" date="2016-10" db="EMBL/GenBank/DDBJ databases">
        <authorList>
            <person name="de Groot N.N."/>
        </authorList>
    </citation>
    <scope>NUCLEOTIDE SEQUENCE [LARGE SCALE GENOMIC DNA]</scope>
    <source>
        <strain evidence="12 13">ML2</strain>
    </source>
</reference>
<sequence>MTKITLLNTQLRMVFMDNNAASNYEIYPERVLDFLNYSSTIRGKSDSTIEAYRYDLGLFFRFLKKHRKLVSPDIPFDEILIHDVNDDFLKKVSLSEIYAFLSYMDKQRHNSAYARARKTACIKTFFKYLSVKARIIDKDPTLELERPKIKKRNPVYLTLDESRTLLRSMDKENINYKRDYCILTLFLNCGMRLSELVSIRLSKIKDDTLTVIGKGNKERVVYLNQASVSSIQQYLSIRSNIETKDEYKDYLFLSTHKRPINKRTVEVLVKKHVHTAGLFDEKYSPHKLRHTAATLMYKHGKVDIRSLQMILGHENVSTTQIYTHVDNEALREAVKLNPLAEEID</sequence>
<dbReference type="Gene3D" id="1.10.443.10">
    <property type="entry name" value="Intergrase catalytic core"/>
    <property type="match status" value="1"/>
</dbReference>
<dbReference type="AlphaFoldDB" id="A0A1I4Y227"/>
<dbReference type="SUPFAM" id="SSF56349">
    <property type="entry name" value="DNA breaking-rejoining enzymes"/>
    <property type="match status" value="1"/>
</dbReference>
<keyword evidence="5" id="KW-0229">DNA integration</keyword>
<evidence type="ECO:0000256" key="2">
    <source>
        <dbReference type="ARBA" id="ARBA00022490"/>
    </source>
</evidence>
<dbReference type="Pfam" id="PF00589">
    <property type="entry name" value="Phage_integrase"/>
    <property type="match status" value="1"/>
</dbReference>
<dbReference type="InterPro" id="IPR011010">
    <property type="entry name" value="DNA_brk_join_enz"/>
</dbReference>
<keyword evidence="13" id="KW-1185">Reference proteome</keyword>
<feature type="domain" description="Core-binding (CB)" evidence="11">
    <location>
        <begin position="25"/>
        <end position="130"/>
    </location>
</feature>
<dbReference type="InterPro" id="IPR002104">
    <property type="entry name" value="Integrase_catalytic"/>
</dbReference>
<dbReference type="GO" id="GO:0003677">
    <property type="term" value="F:DNA binding"/>
    <property type="evidence" value="ECO:0007669"/>
    <property type="project" value="UniProtKB-UniRule"/>
</dbReference>
<dbReference type="InterPro" id="IPR044068">
    <property type="entry name" value="CB"/>
</dbReference>
<dbReference type="PROSITE" id="PS51898">
    <property type="entry name" value="TYR_RECOMBINASE"/>
    <property type="match status" value="1"/>
</dbReference>
<evidence type="ECO:0000256" key="1">
    <source>
        <dbReference type="ARBA" id="ARBA00004496"/>
    </source>
</evidence>
<evidence type="ECO:0000256" key="9">
    <source>
        <dbReference type="PROSITE-ProRule" id="PRU01248"/>
    </source>
</evidence>
<accession>A0A1I4Y227</accession>
<evidence type="ECO:0000256" key="6">
    <source>
        <dbReference type="ARBA" id="ARBA00023125"/>
    </source>
</evidence>
<gene>
    <name evidence="12" type="ORF">SAMN04488695_101347</name>
</gene>
<evidence type="ECO:0000259" key="11">
    <source>
        <dbReference type="PROSITE" id="PS51900"/>
    </source>
</evidence>
<keyword evidence="6 9" id="KW-0238">DNA-binding</keyword>
<dbReference type="STRING" id="398199.SAMN05421804_10471"/>
<dbReference type="GO" id="GO:0006310">
    <property type="term" value="P:DNA recombination"/>
    <property type="evidence" value="ECO:0007669"/>
    <property type="project" value="UniProtKB-KW"/>
</dbReference>
<feature type="domain" description="Tyr recombinase" evidence="10">
    <location>
        <begin position="152"/>
        <end position="335"/>
    </location>
</feature>
<dbReference type="eggNOG" id="COG4974">
    <property type="taxonomic scope" value="Bacteria"/>
</dbReference>
<dbReference type="GO" id="GO:0015074">
    <property type="term" value="P:DNA integration"/>
    <property type="evidence" value="ECO:0007669"/>
    <property type="project" value="UniProtKB-KW"/>
</dbReference>
<evidence type="ECO:0000259" key="10">
    <source>
        <dbReference type="PROSITE" id="PS51898"/>
    </source>
</evidence>
<dbReference type="InterPro" id="IPR013762">
    <property type="entry name" value="Integrase-like_cat_sf"/>
</dbReference>
<dbReference type="InterPro" id="IPR050090">
    <property type="entry name" value="Tyrosine_recombinase_XerCD"/>
</dbReference>
<keyword evidence="7" id="KW-0233">DNA recombination</keyword>
<organism evidence="12 13">
    <name type="scientific">Proteiniclasticum ruminis</name>
    <dbReference type="NCBI Taxonomy" id="398199"/>
    <lineage>
        <taxon>Bacteria</taxon>
        <taxon>Bacillati</taxon>
        <taxon>Bacillota</taxon>
        <taxon>Clostridia</taxon>
        <taxon>Eubacteriales</taxon>
        <taxon>Clostridiaceae</taxon>
        <taxon>Proteiniclasticum</taxon>
    </lineage>
</organism>
<dbReference type="EMBL" id="FOVK01000001">
    <property type="protein sequence ID" value="SFN32188.1"/>
    <property type="molecule type" value="Genomic_DNA"/>
</dbReference>